<accession>A0AAV6WZU9</accession>
<dbReference type="InterPro" id="IPR020472">
    <property type="entry name" value="WD40_PAC1"/>
</dbReference>
<evidence type="ECO:0000256" key="2">
    <source>
        <dbReference type="ARBA" id="ARBA00022737"/>
    </source>
</evidence>
<dbReference type="PROSITE" id="PS50082">
    <property type="entry name" value="WD_REPEATS_2"/>
    <property type="match status" value="4"/>
</dbReference>
<dbReference type="Gene3D" id="2.130.10.10">
    <property type="entry name" value="YVTN repeat-like/Quinoprotein amine dehydrogenase"/>
    <property type="match status" value="2"/>
</dbReference>
<dbReference type="PROSITE" id="PS50294">
    <property type="entry name" value="WD_REPEATS_REGION"/>
    <property type="match status" value="3"/>
</dbReference>
<dbReference type="Pfam" id="PF00400">
    <property type="entry name" value="WD40"/>
    <property type="match status" value="5"/>
</dbReference>
<proteinExistence type="predicted"/>
<evidence type="ECO:0008006" key="6">
    <source>
        <dbReference type="Google" id="ProtNLM"/>
    </source>
</evidence>
<organism evidence="4 5">
    <name type="scientific">Buddleja alternifolia</name>
    <dbReference type="NCBI Taxonomy" id="168488"/>
    <lineage>
        <taxon>Eukaryota</taxon>
        <taxon>Viridiplantae</taxon>
        <taxon>Streptophyta</taxon>
        <taxon>Embryophyta</taxon>
        <taxon>Tracheophyta</taxon>
        <taxon>Spermatophyta</taxon>
        <taxon>Magnoliopsida</taxon>
        <taxon>eudicotyledons</taxon>
        <taxon>Gunneridae</taxon>
        <taxon>Pentapetalae</taxon>
        <taxon>asterids</taxon>
        <taxon>lamiids</taxon>
        <taxon>Lamiales</taxon>
        <taxon>Scrophulariaceae</taxon>
        <taxon>Buddlejeae</taxon>
        <taxon>Buddleja</taxon>
    </lineage>
</organism>
<keyword evidence="2" id="KW-0677">Repeat</keyword>
<sequence length="723" mass="80447">MGSYSEAEEDKFFDTREDVSSVSDLASDCSEDFLSSGLESCAIGYDFWTKKPDSVDERRGKFLKLMGLNSDWHKTEGDEDEDIYHEMKNAVDRLRDNGQAELANLDSEQQFFSSRSLQSFRSYDSTGLVEEGSVEENLKWKIKNLDNGTEFVMDELVDEEDALTTLREMGSNKMISLDEFQNTLGSSSLVRKLLKKDSKGLSIADSKKKMKNNWLQRFNAVTHIADKAKGFLDKPNEINSKTGSNTRRVRVHVCKKNTKELSSLYTGQEFPAHEGSILTMKFSVDGQYLASAGVDGVVRVWKVLEDDIVNKINAQDMDPSCLYFSLNHSSKLAPLDVAKEKTGQCKSSTRSSDSACVVLPPKVFQLSEKPLHEFHGHDGEVLALSWSKDAHLLSSSVDKTARLWRVGHDDCLGVYSHNNYVTCVEFNPVDDNHFISGSIDGKLRIWEVKGGRVVDWTDIREIVTAVCYSPDGKGGVVGSVDGNCRFYDVIDNRLLLGDQICLTGKKKSPGKRITGFQYCPSDVSKVMVTSADSQVRILSGTNIICKFKGNRSSSSQVPASFTSDGEHIVSVSEDSNVRVWNYTIHDQISSRSKNIKSCETFSSLNASIAVPWKNKLGSLPGSILGNGHNLDDKLLQKFPDCLTSLGFFLDALYKGSATWPEEKLPKSIPTAVKPPLCKSEFKFLKNAWLNALNSPHLWGLVVVTAGWDGCIRTFLNYGLPIRF</sequence>
<keyword evidence="1 3" id="KW-0853">WD repeat</keyword>
<dbReference type="SMART" id="SM00320">
    <property type="entry name" value="WD40"/>
    <property type="match status" value="6"/>
</dbReference>
<dbReference type="EMBL" id="WHWC01000010">
    <property type="protein sequence ID" value="KAG8374555.1"/>
    <property type="molecule type" value="Genomic_DNA"/>
</dbReference>
<dbReference type="PRINTS" id="PR00320">
    <property type="entry name" value="GPROTEINBRPT"/>
</dbReference>
<comment type="caution">
    <text evidence="4">The sequence shown here is derived from an EMBL/GenBank/DDBJ whole genome shotgun (WGS) entry which is preliminary data.</text>
</comment>
<keyword evidence="5" id="KW-1185">Reference proteome</keyword>
<evidence type="ECO:0000256" key="1">
    <source>
        <dbReference type="ARBA" id="ARBA00022574"/>
    </source>
</evidence>
<reference evidence="4" key="1">
    <citation type="submission" date="2019-10" db="EMBL/GenBank/DDBJ databases">
        <authorList>
            <person name="Zhang R."/>
            <person name="Pan Y."/>
            <person name="Wang J."/>
            <person name="Ma R."/>
            <person name="Yu S."/>
        </authorList>
    </citation>
    <scope>NUCLEOTIDE SEQUENCE</scope>
    <source>
        <strain evidence="4">LA-IB0</strain>
        <tissue evidence="4">Leaf</tissue>
    </source>
</reference>
<evidence type="ECO:0000313" key="5">
    <source>
        <dbReference type="Proteomes" id="UP000826271"/>
    </source>
</evidence>
<feature type="repeat" description="WD" evidence="3">
    <location>
        <begin position="270"/>
        <end position="311"/>
    </location>
</feature>
<dbReference type="PANTHER" id="PTHR14221">
    <property type="entry name" value="WD REPEAT DOMAIN 44"/>
    <property type="match status" value="1"/>
</dbReference>
<dbReference type="InterPro" id="IPR040324">
    <property type="entry name" value="WDR44/Dgr2"/>
</dbReference>
<dbReference type="InterPro" id="IPR036322">
    <property type="entry name" value="WD40_repeat_dom_sf"/>
</dbReference>
<feature type="repeat" description="WD" evidence="3">
    <location>
        <begin position="414"/>
        <end position="456"/>
    </location>
</feature>
<dbReference type="InterPro" id="IPR001680">
    <property type="entry name" value="WD40_rpt"/>
</dbReference>
<evidence type="ECO:0000313" key="4">
    <source>
        <dbReference type="EMBL" id="KAG8374555.1"/>
    </source>
</evidence>
<dbReference type="AlphaFoldDB" id="A0AAV6WZU9"/>
<protein>
    <recommendedName>
        <fullName evidence="6">WD repeat-containing protein 44</fullName>
    </recommendedName>
</protein>
<name>A0AAV6WZU9_9LAMI</name>
<dbReference type="SUPFAM" id="SSF50978">
    <property type="entry name" value="WD40 repeat-like"/>
    <property type="match status" value="1"/>
</dbReference>
<dbReference type="Proteomes" id="UP000826271">
    <property type="component" value="Unassembled WGS sequence"/>
</dbReference>
<evidence type="ECO:0000256" key="3">
    <source>
        <dbReference type="PROSITE-ProRule" id="PRU00221"/>
    </source>
</evidence>
<gene>
    <name evidence="4" type="ORF">BUALT_Bualt10G0007600</name>
</gene>
<feature type="repeat" description="WD" evidence="3">
    <location>
        <begin position="560"/>
        <end position="590"/>
    </location>
</feature>
<dbReference type="PANTHER" id="PTHR14221:SF0">
    <property type="entry name" value="WD REPEAT-CONTAINING PROTEIN 44"/>
    <property type="match status" value="1"/>
</dbReference>
<dbReference type="InterPro" id="IPR015943">
    <property type="entry name" value="WD40/YVTN_repeat-like_dom_sf"/>
</dbReference>
<feature type="repeat" description="WD" evidence="3">
    <location>
        <begin position="374"/>
        <end position="406"/>
    </location>
</feature>